<dbReference type="InterPro" id="IPR038891">
    <property type="entry name" value="FSIP2"/>
</dbReference>
<evidence type="ECO:0000313" key="2">
    <source>
        <dbReference type="EMBL" id="KAL0108129.1"/>
    </source>
</evidence>
<feature type="coiled-coil region" evidence="1">
    <location>
        <begin position="152"/>
        <end position="234"/>
    </location>
</feature>
<evidence type="ECO:0000313" key="3">
    <source>
        <dbReference type="Proteomes" id="UP001430953"/>
    </source>
</evidence>
<name>A0AAW2EWJ5_9HYME</name>
<evidence type="ECO:0000256" key="1">
    <source>
        <dbReference type="SAM" id="Coils"/>
    </source>
</evidence>
<organism evidence="2 3">
    <name type="scientific">Cardiocondyla obscurior</name>
    <dbReference type="NCBI Taxonomy" id="286306"/>
    <lineage>
        <taxon>Eukaryota</taxon>
        <taxon>Metazoa</taxon>
        <taxon>Ecdysozoa</taxon>
        <taxon>Arthropoda</taxon>
        <taxon>Hexapoda</taxon>
        <taxon>Insecta</taxon>
        <taxon>Pterygota</taxon>
        <taxon>Neoptera</taxon>
        <taxon>Endopterygota</taxon>
        <taxon>Hymenoptera</taxon>
        <taxon>Apocrita</taxon>
        <taxon>Aculeata</taxon>
        <taxon>Formicoidea</taxon>
        <taxon>Formicidae</taxon>
        <taxon>Myrmicinae</taxon>
        <taxon>Cardiocondyla</taxon>
    </lineage>
</organism>
<protein>
    <recommendedName>
        <fullName evidence="4">Fibrous sheath-interacting protein 2</fullName>
    </recommendedName>
</protein>
<reference evidence="2 3" key="1">
    <citation type="submission" date="2023-03" db="EMBL/GenBank/DDBJ databases">
        <title>High recombination rates correlate with genetic variation in Cardiocondyla obscurior ants.</title>
        <authorList>
            <person name="Errbii M."/>
        </authorList>
    </citation>
    <scope>NUCLEOTIDE SEQUENCE [LARGE SCALE GENOMIC DNA]</scope>
    <source>
        <strain evidence="2">Alpha-2009</strain>
        <tissue evidence="2">Whole body</tissue>
    </source>
</reference>
<sequence>MIGIRRITDFQRFTETVPKPKGSVPKYGLPGWKLMPLEHKIPMVPGPKAAYNFTRCKVGKKLWRPKLEFDLSDPYCRSTKFSYEPLHDEHLAHFFSRPNNLNYLLKVDLITSDMNVKCSLRDYNEYRKYLRQVHADYIKRELRKRDRLIVERMALNFAEKQARKEVKKLKEKEKVANERQRYNQEQLLQVELRNRKLKERARKTMKRFKLIKTIKQEERKLMNNKREKRTEQIRQKNKIAAEINRRKVISTLIDMRKADKARKKTKDKRLLNMNQKKQKDIEEKWKRKLQFQEKDIERRKMILQRIDNRRKKFIDSYNEKINRETAKMKRILDNAKLFTNCYMKRHLLDGRKLICCKKYCHKKKLIKK</sequence>
<gene>
    <name evidence="2" type="ORF">PUN28_015021</name>
</gene>
<proteinExistence type="predicted"/>
<evidence type="ECO:0008006" key="4">
    <source>
        <dbReference type="Google" id="ProtNLM"/>
    </source>
</evidence>
<accession>A0AAW2EWJ5</accession>
<dbReference type="EMBL" id="JADYXP020000016">
    <property type="protein sequence ID" value="KAL0108129.1"/>
    <property type="molecule type" value="Genomic_DNA"/>
</dbReference>
<keyword evidence="3" id="KW-1185">Reference proteome</keyword>
<dbReference type="PANTHER" id="PTHR47315">
    <property type="entry name" value="FIBROUS SHEATH INTERACTING PROTEIN 2"/>
    <property type="match status" value="1"/>
</dbReference>
<dbReference type="Proteomes" id="UP001430953">
    <property type="component" value="Unassembled WGS sequence"/>
</dbReference>
<dbReference type="AlphaFoldDB" id="A0AAW2EWJ5"/>
<comment type="caution">
    <text evidence="2">The sequence shown here is derived from an EMBL/GenBank/DDBJ whole genome shotgun (WGS) entry which is preliminary data.</text>
</comment>
<dbReference type="PANTHER" id="PTHR47315:SF3">
    <property type="entry name" value="FIBROUS SHEATH-INTERACTING PROTEIN 2-LIKE"/>
    <property type="match status" value="1"/>
</dbReference>
<keyword evidence="1" id="KW-0175">Coiled coil</keyword>